<feature type="region of interest" description="Disordered" evidence="1">
    <location>
        <begin position="142"/>
        <end position="163"/>
    </location>
</feature>
<evidence type="ECO:0000313" key="2">
    <source>
        <dbReference type="EMBL" id="CAK9058236.1"/>
    </source>
</evidence>
<sequence length="179" mass="19607">MDTGLKVVPRETRIREAVIFIGCKAFQDCSALSSLSLQGSGLRVSDFAFTGCGSDLVTQSCFGQARCTALAFDTRVVVPEVKDLERTVASHDVGEEVSLSSGPKRLPPQDVLVIGRFRRPWFLHERVAKRCATSGVANPLRRGGFESTTAGTEEPKEDVDEDEVLSHRSCCSRLQRLFS</sequence>
<organism evidence="2 3">
    <name type="scientific">Durusdinium trenchii</name>
    <dbReference type="NCBI Taxonomy" id="1381693"/>
    <lineage>
        <taxon>Eukaryota</taxon>
        <taxon>Sar</taxon>
        <taxon>Alveolata</taxon>
        <taxon>Dinophyceae</taxon>
        <taxon>Suessiales</taxon>
        <taxon>Symbiodiniaceae</taxon>
        <taxon>Durusdinium</taxon>
    </lineage>
</organism>
<evidence type="ECO:0000313" key="3">
    <source>
        <dbReference type="Proteomes" id="UP001642464"/>
    </source>
</evidence>
<gene>
    <name evidence="2" type="ORF">SCF082_LOCUS31082</name>
</gene>
<accession>A0ABP0N3R9</accession>
<protein>
    <submittedName>
        <fullName evidence="2">Uncharacterized protein</fullName>
    </submittedName>
</protein>
<dbReference type="EMBL" id="CAXAMM010026113">
    <property type="protein sequence ID" value="CAK9058236.1"/>
    <property type="molecule type" value="Genomic_DNA"/>
</dbReference>
<reference evidence="2 3" key="1">
    <citation type="submission" date="2024-02" db="EMBL/GenBank/DDBJ databases">
        <authorList>
            <person name="Chen Y."/>
            <person name="Shah S."/>
            <person name="Dougan E. K."/>
            <person name="Thang M."/>
            <person name="Chan C."/>
        </authorList>
    </citation>
    <scope>NUCLEOTIDE SEQUENCE [LARGE SCALE GENOMIC DNA]</scope>
</reference>
<keyword evidence="3" id="KW-1185">Reference proteome</keyword>
<evidence type="ECO:0000256" key="1">
    <source>
        <dbReference type="SAM" id="MobiDB-lite"/>
    </source>
</evidence>
<dbReference type="Proteomes" id="UP001642464">
    <property type="component" value="Unassembled WGS sequence"/>
</dbReference>
<name>A0ABP0N3R9_9DINO</name>
<proteinExistence type="predicted"/>
<comment type="caution">
    <text evidence="2">The sequence shown here is derived from an EMBL/GenBank/DDBJ whole genome shotgun (WGS) entry which is preliminary data.</text>
</comment>